<dbReference type="Proteomes" id="UP001596150">
    <property type="component" value="Unassembled WGS sequence"/>
</dbReference>
<dbReference type="SUPFAM" id="SSF53756">
    <property type="entry name" value="UDP-Glycosyltransferase/glycogen phosphorylase"/>
    <property type="match status" value="1"/>
</dbReference>
<organism evidence="2 3">
    <name type="scientific">Kaistia terrae</name>
    <dbReference type="NCBI Taxonomy" id="537017"/>
    <lineage>
        <taxon>Bacteria</taxon>
        <taxon>Pseudomonadati</taxon>
        <taxon>Pseudomonadota</taxon>
        <taxon>Alphaproteobacteria</taxon>
        <taxon>Hyphomicrobiales</taxon>
        <taxon>Kaistiaceae</taxon>
        <taxon>Kaistia</taxon>
    </lineage>
</organism>
<gene>
    <name evidence="2" type="ORF">ACFPP9_10840</name>
</gene>
<proteinExistence type="predicted"/>
<accession>A0ABW0PV86</accession>
<reference evidence="3" key="1">
    <citation type="journal article" date="2019" name="Int. J. Syst. Evol. Microbiol.">
        <title>The Global Catalogue of Microorganisms (GCM) 10K type strain sequencing project: providing services to taxonomists for standard genome sequencing and annotation.</title>
        <authorList>
            <consortium name="The Broad Institute Genomics Platform"/>
            <consortium name="The Broad Institute Genome Sequencing Center for Infectious Disease"/>
            <person name="Wu L."/>
            <person name="Ma J."/>
        </authorList>
    </citation>
    <scope>NUCLEOTIDE SEQUENCE [LARGE SCALE GENOMIC DNA]</scope>
    <source>
        <strain evidence="3">KACC 12633</strain>
    </source>
</reference>
<dbReference type="PANTHER" id="PTHR12526">
    <property type="entry name" value="GLYCOSYLTRANSFERASE"/>
    <property type="match status" value="1"/>
</dbReference>
<name>A0ABW0PV86_9HYPH</name>
<dbReference type="EMBL" id="JBHSML010000003">
    <property type="protein sequence ID" value="MFC5516268.1"/>
    <property type="molecule type" value="Genomic_DNA"/>
</dbReference>
<keyword evidence="3" id="KW-1185">Reference proteome</keyword>
<dbReference type="CDD" id="cd03808">
    <property type="entry name" value="GT4_CapM-like"/>
    <property type="match status" value="1"/>
</dbReference>
<dbReference type="PANTHER" id="PTHR12526:SF638">
    <property type="entry name" value="SPORE COAT PROTEIN SA"/>
    <property type="match status" value="1"/>
</dbReference>
<dbReference type="Pfam" id="PF13692">
    <property type="entry name" value="Glyco_trans_1_4"/>
    <property type="match status" value="1"/>
</dbReference>
<dbReference type="Gene3D" id="3.40.50.2000">
    <property type="entry name" value="Glycogen Phosphorylase B"/>
    <property type="match status" value="2"/>
</dbReference>
<comment type="caution">
    <text evidence="2">The sequence shown here is derived from an EMBL/GenBank/DDBJ whole genome shotgun (WGS) entry which is preliminary data.</text>
</comment>
<evidence type="ECO:0000313" key="2">
    <source>
        <dbReference type="EMBL" id="MFC5516268.1"/>
    </source>
</evidence>
<evidence type="ECO:0000259" key="1">
    <source>
        <dbReference type="Pfam" id="PF13477"/>
    </source>
</evidence>
<dbReference type="RefSeq" id="WP_380224038.1">
    <property type="nucleotide sequence ID" value="NZ_JBHSML010000003.1"/>
</dbReference>
<protein>
    <submittedName>
        <fullName evidence="2">Glycosyltransferase family 4 protein</fullName>
    </submittedName>
</protein>
<feature type="domain" description="Glycosyltransferase subfamily 4-like N-terminal" evidence="1">
    <location>
        <begin position="35"/>
        <end position="177"/>
    </location>
</feature>
<dbReference type="Pfam" id="PF13477">
    <property type="entry name" value="Glyco_trans_4_2"/>
    <property type="match status" value="1"/>
</dbReference>
<dbReference type="InterPro" id="IPR028098">
    <property type="entry name" value="Glyco_trans_4-like_N"/>
</dbReference>
<sequence length="393" mass="43015">MSDVMNKSRSSESIDSDLRPSGIRRVAILASSPQSLITFRGNLISALSTRGLDVIATAPLMDNKVIDGLSFLGARAIGLNLSRTGFNPFADLQALMQYRQMFLDNEVDVVIPYTIKPVIWGTLAARRTGVIRVVPMITGLGYPFSNGYEPRRLIARFFACVLYRLAFSRANVVLFQNPDDMALFRKWRILPGKMPAAVINGSGVDLVEFSPVPMPIRPGFLMIARLLRDKGVHELAAAAKLLKAQYPDIAVRLVGSLDESPNGIRQSELEDITGCGVEYLGRLDDVRPAIAENSVYVLPSYYREGTPRSTLEAMAMGRAVVTTDAPGCRETVVEGVNGFLVPPRDAVALAAAMEKFIRDPGLAARMGSESRRIAEEKYDVNLVNAEIMRHAGL</sequence>
<evidence type="ECO:0000313" key="3">
    <source>
        <dbReference type="Proteomes" id="UP001596150"/>
    </source>
</evidence>